<evidence type="ECO:0000313" key="2">
    <source>
        <dbReference type="Proteomes" id="UP001589575"/>
    </source>
</evidence>
<comment type="caution">
    <text evidence="1">The sequence shown here is derived from an EMBL/GenBank/DDBJ whole genome shotgun (WGS) entry which is preliminary data.</text>
</comment>
<keyword evidence="2" id="KW-1185">Reference proteome</keyword>
<dbReference type="EMBL" id="JBHMFI010000001">
    <property type="protein sequence ID" value="MFB9073717.1"/>
    <property type="molecule type" value="Genomic_DNA"/>
</dbReference>
<gene>
    <name evidence="1" type="ORF">ACFFX0_21935</name>
</gene>
<protein>
    <submittedName>
        <fullName evidence="1">Uncharacterized protein</fullName>
    </submittedName>
</protein>
<sequence>MRWRTASTCSSEASMPAWFRAGSPGIISSSTKTRTLMATSNGMVMSRRRPNSLSRGEPLPVPRAAPRACLPGGLVPSGRAAWGWTAVSVTVQPTRARR</sequence>
<proteinExistence type="predicted"/>
<organism evidence="1 2">
    <name type="scientific">Citricoccus parietis</name>
    <dbReference type="NCBI Taxonomy" id="592307"/>
    <lineage>
        <taxon>Bacteria</taxon>
        <taxon>Bacillati</taxon>
        <taxon>Actinomycetota</taxon>
        <taxon>Actinomycetes</taxon>
        <taxon>Micrococcales</taxon>
        <taxon>Micrococcaceae</taxon>
        <taxon>Citricoccus</taxon>
    </lineage>
</organism>
<evidence type="ECO:0000313" key="1">
    <source>
        <dbReference type="EMBL" id="MFB9073717.1"/>
    </source>
</evidence>
<accession>A0ABV5G464</accession>
<dbReference type="Proteomes" id="UP001589575">
    <property type="component" value="Unassembled WGS sequence"/>
</dbReference>
<name>A0ABV5G464_9MICC</name>
<reference evidence="1 2" key="1">
    <citation type="submission" date="2024-09" db="EMBL/GenBank/DDBJ databases">
        <authorList>
            <person name="Sun Q."/>
            <person name="Mori K."/>
        </authorList>
    </citation>
    <scope>NUCLEOTIDE SEQUENCE [LARGE SCALE GENOMIC DNA]</scope>
    <source>
        <strain evidence="1 2">CCM 7609</strain>
    </source>
</reference>